<keyword evidence="1" id="KW-0472">Membrane</keyword>
<accession>A0ABY7RVU5</accession>
<dbReference type="InterPro" id="IPR008969">
    <property type="entry name" value="CarboxyPept-like_regulatory"/>
</dbReference>
<gene>
    <name evidence="2" type="ORF">MUN68_012875</name>
</gene>
<dbReference type="EMBL" id="CP116221">
    <property type="protein sequence ID" value="WCO00958.1"/>
    <property type="molecule type" value="Genomic_DNA"/>
</dbReference>
<dbReference type="Gene3D" id="2.60.40.1120">
    <property type="entry name" value="Carboxypeptidase-like, regulatory domain"/>
    <property type="match status" value="1"/>
</dbReference>
<sequence>MKNQLSLNIQTPCSENFNQFKATEKGGFCTSCEKEVIDFTTMNSEEIIFYFKNKSNNNTCGKFKNNQLKTYYNKPNQAKKLSFFGGIGLACLTLFSFGTLQAQDTKKETDNKTSKVTIKNNIFVKGTVSEHNLPMIGVNVVLEGTNIGTTTDFDGNFEFPELLKKGDVLVFSILGMDTQKVTITDESSASNIVLKVDMDMTEIVLMGKVAVKEVYSSKKTDNH</sequence>
<keyword evidence="1" id="KW-0812">Transmembrane</keyword>
<dbReference type="RefSeq" id="WP_249995962.1">
    <property type="nucleotide sequence ID" value="NZ_CP116221.1"/>
</dbReference>
<feature type="transmembrane region" description="Helical" evidence="1">
    <location>
        <begin position="81"/>
        <end position="100"/>
    </location>
</feature>
<evidence type="ECO:0000256" key="1">
    <source>
        <dbReference type="SAM" id="Phobius"/>
    </source>
</evidence>
<keyword evidence="3" id="KW-1185">Reference proteome</keyword>
<name>A0ABY7RVU5_9FLAO</name>
<reference evidence="2 3" key="1">
    <citation type="submission" date="2023-01" db="EMBL/GenBank/DDBJ databases">
        <title>Psychroserpens ponticola sp. nov., isolated from seawater.</title>
        <authorList>
            <person name="Kristyanto S."/>
            <person name="Jung J."/>
            <person name="Kim J.M."/>
            <person name="Jeon C.O."/>
        </authorList>
    </citation>
    <scope>NUCLEOTIDE SEQUENCE [LARGE SCALE GENOMIC DNA]</scope>
    <source>
        <strain evidence="2 3">MSW6</strain>
    </source>
</reference>
<dbReference type="SUPFAM" id="SSF49464">
    <property type="entry name" value="Carboxypeptidase regulatory domain-like"/>
    <property type="match status" value="1"/>
</dbReference>
<dbReference type="Proteomes" id="UP001202717">
    <property type="component" value="Chromosome"/>
</dbReference>
<evidence type="ECO:0000313" key="3">
    <source>
        <dbReference type="Proteomes" id="UP001202717"/>
    </source>
</evidence>
<protein>
    <submittedName>
        <fullName evidence="2">Carboxypeptidase-like regulatory domain-containing protein</fullName>
    </submittedName>
</protein>
<organism evidence="2 3">
    <name type="scientific">Psychroserpens ponticola</name>
    <dbReference type="NCBI Taxonomy" id="2932268"/>
    <lineage>
        <taxon>Bacteria</taxon>
        <taxon>Pseudomonadati</taxon>
        <taxon>Bacteroidota</taxon>
        <taxon>Flavobacteriia</taxon>
        <taxon>Flavobacteriales</taxon>
        <taxon>Flavobacteriaceae</taxon>
        <taxon>Psychroserpens</taxon>
    </lineage>
</organism>
<evidence type="ECO:0000313" key="2">
    <source>
        <dbReference type="EMBL" id="WCO00958.1"/>
    </source>
</evidence>
<proteinExistence type="predicted"/>
<dbReference type="Pfam" id="PF13715">
    <property type="entry name" value="CarbopepD_reg_2"/>
    <property type="match status" value="1"/>
</dbReference>
<keyword evidence="1" id="KW-1133">Transmembrane helix</keyword>